<dbReference type="RefSeq" id="WP_021236012.1">
    <property type="nucleotide sequence ID" value="NZ_ATHL01000150.1"/>
</dbReference>
<dbReference type="EMBL" id="ATHL01000150">
    <property type="protein sequence ID" value="EQB08071.1"/>
    <property type="molecule type" value="Genomic_DNA"/>
</dbReference>
<dbReference type="PATRIC" id="fig|1096930.3.peg.4268"/>
<reference evidence="1 2" key="1">
    <citation type="journal article" date="2013" name="Genome Announc.">
        <title>Genome Sequence of Novosphingobium lindaniclasticum LE124T, Isolated from a Hexachlorocyclohexane Dumpsite.</title>
        <authorList>
            <person name="Saxena A."/>
            <person name="Nayyar N."/>
            <person name="Sangwan N."/>
            <person name="Kumari R."/>
            <person name="Khurana J.P."/>
            <person name="Lal R."/>
        </authorList>
    </citation>
    <scope>NUCLEOTIDE SEQUENCE [LARGE SCALE GENOMIC DNA]</scope>
    <source>
        <strain evidence="1 2">LE124</strain>
    </source>
</reference>
<name>T0GVR6_9SPHN</name>
<sequence>MYAISFHRADADLRILPAVGDDLVLIIEQNHEAADREWISSTKPSVGDSSLVDPRCPEIEGTRRHACAKAAVMRAKLMAEKSCASRRKFVKSVDS</sequence>
<dbReference type="AlphaFoldDB" id="T0GVR6"/>
<organism evidence="1 2">
    <name type="scientific">Novosphingobium lindaniclasticum LE124</name>
    <dbReference type="NCBI Taxonomy" id="1096930"/>
    <lineage>
        <taxon>Bacteria</taxon>
        <taxon>Pseudomonadati</taxon>
        <taxon>Pseudomonadota</taxon>
        <taxon>Alphaproteobacteria</taxon>
        <taxon>Sphingomonadales</taxon>
        <taxon>Sphingomonadaceae</taxon>
        <taxon>Novosphingobium</taxon>
    </lineage>
</organism>
<dbReference type="Proteomes" id="UP000015527">
    <property type="component" value="Unassembled WGS sequence"/>
</dbReference>
<comment type="caution">
    <text evidence="1">The sequence shown here is derived from an EMBL/GenBank/DDBJ whole genome shotgun (WGS) entry which is preliminary data.</text>
</comment>
<accession>T0GVR6</accession>
<proteinExistence type="predicted"/>
<protein>
    <submittedName>
        <fullName evidence="1">Uncharacterized protein</fullName>
    </submittedName>
</protein>
<evidence type="ECO:0000313" key="1">
    <source>
        <dbReference type="EMBL" id="EQB08071.1"/>
    </source>
</evidence>
<gene>
    <name evidence="1" type="ORF">L284_21725</name>
</gene>
<evidence type="ECO:0000313" key="2">
    <source>
        <dbReference type="Proteomes" id="UP000015527"/>
    </source>
</evidence>
<keyword evidence="2" id="KW-1185">Reference proteome</keyword>